<comment type="caution">
    <text evidence="1">The sequence shown here is derived from an EMBL/GenBank/DDBJ whole genome shotgun (WGS) entry which is preliminary data.</text>
</comment>
<protein>
    <submittedName>
        <fullName evidence="1">Uncharacterized protein</fullName>
    </submittedName>
</protein>
<reference evidence="1 2" key="1">
    <citation type="submission" date="2021-06" db="EMBL/GenBank/DDBJ databases">
        <title>Caerostris extrusa draft genome.</title>
        <authorList>
            <person name="Kono N."/>
            <person name="Arakawa K."/>
        </authorList>
    </citation>
    <scope>NUCLEOTIDE SEQUENCE [LARGE SCALE GENOMIC DNA]</scope>
</reference>
<keyword evidence="2" id="KW-1185">Reference proteome</keyword>
<accession>A0AAV4QSZ6</accession>
<evidence type="ECO:0000313" key="2">
    <source>
        <dbReference type="Proteomes" id="UP001054945"/>
    </source>
</evidence>
<dbReference type="EMBL" id="BPLR01006649">
    <property type="protein sequence ID" value="GIY11451.1"/>
    <property type="molecule type" value="Genomic_DNA"/>
</dbReference>
<sequence>MPRSIFQSSFSPRNIQSVIKFSPSSKTHTCVTDDDPELNPTGIDMINIFTPCLRQREKRPLRRSFSIMMFILLSRQRIIEGETVSLRDDGETGS</sequence>
<organism evidence="1 2">
    <name type="scientific">Caerostris extrusa</name>
    <name type="common">Bark spider</name>
    <name type="synonym">Caerostris bankana</name>
    <dbReference type="NCBI Taxonomy" id="172846"/>
    <lineage>
        <taxon>Eukaryota</taxon>
        <taxon>Metazoa</taxon>
        <taxon>Ecdysozoa</taxon>
        <taxon>Arthropoda</taxon>
        <taxon>Chelicerata</taxon>
        <taxon>Arachnida</taxon>
        <taxon>Araneae</taxon>
        <taxon>Araneomorphae</taxon>
        <taxon>Entelegynae</taxon>
        <taxon>Araneoidea</taxon>
        <taxon>Araneidae</taxon>
        <taxon>Caerostris</taxon>
    </lineage>
</organism>
<name>A0AAV4QSZ6_CAEEX</name>
<dbReference type="AlphaFoldDB" id="A0AAV4QSZ6"/>
<gene>
    <name evidence="1" type="ORF">CEXT_687771</name>
</gene>
<evidence type="ECO:0000313" key="1">
    <source>
        <dbReference type="EMBL" id="GIY11451.1"/>
    </source>
</evidence>
<proteinExistence type="predicted"/>
<dbReference type="Proteomes" id="UP001054945">
    <property type="component" value="Unassembled WGS sequence"/>
</dbReference>